<name>A0ACB9MNI7_9MYRT</name>
<evidence type="ECO:0000313" key="1">
    <source>
        <dbReference type="EMBL" id="KAI4325664.1"/>
    </source>
</evidence>
<dbReference type="EMBL" id="CM042888">
    <property type="protein sequence ID" value="KAI4325664.1"/>
    <property type="molecule type" value="Genomic_DNA"/>
</dbReference>
<accession>A0ACB9MNI7</accession>
<reference evidence="2" key="1">
    <citation type="journal article" date="2023" name="Front. Plant Sci.">
        <title>Chromosomal-level genome assembly of Melastoma candidum provides insights into trichome evolution.</title>
        <authorList>
            <person name="Zhong Y."/>
            <person name="Wu W."/>
            <person name="Sun C."/>
            <person name="Zou P."/>
            <person name="Liu Y."/>
            <person name="Dai S."/>
            <person name="Zhou R."/>
        </authorList>
    </citation>
    <scope>NUCLEOTIDE SEQUENCE [LARGE SCALE GENOMIC DNA]</scope>
</reference>
<organism evidence="1 2">
    <name type="scientific">Melastoma candidum</name>
    <dbReference type="NCBI Taxonomy" id="119954"/>
    <lineage>
        <taxon>Eukaryota</taxon>
        <taxon>Viridiplantae</taxon>
        <taxon>Streptophyta</taxon>
        <taxon>Embryophyta</taxon>
        <taxon>Tracheophyta</taxon>
        <taxon>Spermatophyta</taxon>
        <taxon>Magnoliopsida</taxon>
        <taxon>eudicotyledons</taxon>
        <taxon>Gunneridae</taxon>
        <taxon>Pentapetalae</taxon>
        <taxon>rosids</taxon>
        <taxon>malvids</taxon>
        <taxon>Myrtales</taxon>
        <taxon>Melastomataceae</taxon>
        <taxon>Melastomatoideae</taxon>
        <taxon>Melastomateae</taxon>
        <taxon>Melastoma</taxon>
    </lineage>
</organism>
<comment type="caution">
    <text evidence="1">The sequence shown here is derived from an EMBL/GenBank/DDBJ whole genome shotgun (WGS) entry which is preliminary data.</text>
</comment>
<keyword evidence="2" id="KW-1185">Reference proteome</keyword>
<evidence type="ECO:0000313" key="2">
    <source>
        <dbReference type="Proteomes" id="UP001057402"/>
    </source>
</evidence>
<protein>
    <submittedName>
        <fullName evidence="1">Uncharacterized protein</fullName>
    </submittedName>
</protein>
<dbReference type="Proteomes" id="UP001057402">
    <property type="component" value="Chromosome 9"/>
</dbReference>
<gene>
    <name evidence="1" type="ORF">MLD38_031044</name>
</gene>
<proteinExistence type="predicted"/>
<sequence length="339" mass="37372">MPFLIADTNMNTAVIVLLAVSVLLVPSSSELCHPEDKSALLRIKASLNNPPLLSSWQLTTDCCNWSSIFCDLTTHRIVSLFLEQADLPVLSPIPPAIGDLPYLEDLTLNALTNLTRPVPTSLLRLKHLKYITFTDINLSGPVPAFLSHLRNLRYINFFSNQLTGSIPSSLSRIPKLRYIGLDRNLLTGTIPPSLSSLKGNLLYLVLADNDLSGEIPQSFGDVDFGYVDLSGNRLRGDASFLFGKDKRAEKIDLSRNRLQFNLSGVQVYEALTSLDLRYNKIYGEVPEGMAGLELDTFNVSYNRLCGRIPVGGNLQSIGYSAYLHNRCLCGDPLPPCKTA</sequence>